<reference evidence="2" key="1">
    <citation type="journal article" date="2023" name="Insect Mol. Biol.">
        <title>Genome sequencing provides insights into the evolution of gene families encoding plant cell wall-degrading enzymes in longhorned beetles.</title>
        <authorList>
            <person name="Shin N.R."/>
            <person name="Okamura Y."/>
            <person name="Kirsch R."/>
            <person name="Pauchet Y."/>
        </authorList>
    </citation>
    <scope>NUCLEOTIDE SEQUENCE</scope>
    <source>
        <strain evidence="2">RBIC_L_NR</strain>
    </source>
</reference>
<feature type="non-terminal residue" evidence="2">
    <location>
        <position position="215"/>
    </location>
</feature>
<dbReference type="Proteomes" id="UP001162156">
    <property type="component" value="Unassembled WGS sequence"/>
</dbReference>
<protein>
    <recommendedName>
        <fullName evidence="4">THAP-type domain-containing protein</fullName>
    </recommendedName>
</protein>
<keyword evidence="3" id="KW-1185">Reference proteome</keyword>
<name>A0AAV8WVT2_9CUCU</name>
<evidence type="ECO:0008006" key="4">
    <source>
        <dbReference type="Google" id="ProtNLM"/>
    </source>
</evidence>
<evidence type="ECO:0000256" key="1">
    <source>
        <dbReference type="SAM" id="Coils"/>
    </source>
</evidence>
<comment type="caution">
    <text evidence="2">The sequence shown here is derived from an EMBL/GenBank/DDBJ whole genome shotgun (WGS) entry which is preliminary data.</text>
</comment>
<evidence type="ECO:0000313" key="3">
    <source>
        <dbReference type="Proteomes" id="UP001162156"/>
    </source>
</evidence>
<organism evidence="2 3">
    <name type="scientific">Rhamnusium bicolor</name>
    <dbReference type="NCBI Taxonomy" id="1586634"/>
    <lineage>
        <taxon>Eukaryota</taxon>
        <taxon>Metazoa</taxon>
        <taxon>Ecdysozoa</taxon>
        <taxon>Arthropoda</taxon>
        <taxon>Hexapoda</taxon>
        <taxon>Insecta</taxon>
        <taxon>Pterygota</taxon>
        <taxon>Neoptera</taxon>
        <taxon>Endopterygota</taxon>
        <taxon>Coleoptera</taxon>
        <taxon>Polyphaga</taxon>
        <taxon>Cucujiformia</taxon>
        <taxon>Chrysomeloidea</taxon>
        <taxon>Cerambycidae</taxon>
        <taxon>Lepturinae</taxon>
        <taxon>Rhagiini</taxon>
        <taxon>Rhamnusium</taxon>
    </lineage>
</organism>
<keyword evidence="1" id="KW-0175">Coiled coil</keyword>
<gene>
    <name evidence="2" type="ORF">NQ314_016490</name>
</gene>
<proteinExistence type="predicted"/>
<evidence type="ECO:0000313" key="2">
    <source>
        <dbReference type="EMBL" id="KAJ8930685.1"/>
    </source>
</evidence>
<feature type="coiled-coil region" evidence="1">
    <location>
        <begin position="187"/>
        <end position="214"/>
    </location>
</feature>
<sequence>MKACYIDQTEFKGSRKVCSNHFLVSDYDSTIWPTRKLLKIAVPSPSYQYPKIHMRMQKRKALVQDINLPVPEKKHRTMISQPISLRDLLEAGLSMQVSDKAAPQNIEQATEIHRSTILQPIMPIDLLEAGPSKHLLDIEAPQNTQQDLIPTINLQKTPEEQIILDARYVGDLTPEHFGTPRKARRHLQLVKNTAEKQRKKIDNLQRQTRRLEDRM</sequence>
<dbReference type="AlphaFoldDB" id="A0AAV8WVT2"/>
<accession>A0AAV8WVT2</accession>
<dbReference type="EMBL" id="JANEYF010004582">
    <property type="protein sequence ID" value="KAJ8930685.1"/>
    <property type="molecule type" value="Genomic_DNA"/>
</dbReference>